<gene>
    <name evidence="2" type="ORF">TSPGSL018_20096</name>
</gene>
<dbReference type="EMBL" id="GBEZ01023213">
    <property type="protein sequence ID" value="JAC63658.1"/>
    <property type="molecule type" value="Transcribed_RNA"/>
</dbReference>
<organism evidence="2">
    <name type="scientific">Tetraselmis sp. GSL018</name>
    <dbReference type="NCBI Taxonomy" id="582737"/>
    <lineage>
        <taxon>Eukaryota</taxon>
        <taxon>Viridiplantae</taxon>
        <taxon>Chlorophyta</taxon>
        <taxon>core chlorophytes</taxon>
        <taxon>Chlorodendrophyceae</taxon>
        <taxon>Chlorodendrales</taxon>
        <taxon>Chlorodendraceae</taxon>
        <taxon>Tetraselmis</taxon>
    </lineage>
</organism>
<feature type="non-terminal residue" evidence="2">
    <location>
        <position position="1"/>
    </location>
</feature>
<feature type="compositionally biased region" description="Polar residues" evidence="1">
    <location>
        <begin position="40"/>
        <end position="60"/>
    </location>
</feature>
<feature type="compositionally biased region" description="Pro residues" evidence="1">
    <location>
        <begin position="66"/>
        <end position="79"/>
    </location>
</feature>
<feature type="non-terminal residue" evidence="2">
    <location>
        <position position="92"/>
    </location>
</feature>
<evidence type="ECO:0000313" key="2">
    <source>
        <dbReference type="EMBL" id="JAC63658.1"/>
    </source>
</evidence>
<protein>
    <submittedName>
        <fullName evidence="2">Uncharacterized protein</fullName>
    </submittedName>
</protein>
<feature type="region of interest" description="Disordered" evidence="1">
    <location>
        <begin position="27"/>
        <end position="92"/>
    </location>
</feature>
<dbReference type="AlphaFoldDB" id="A0A061QVE3"/>
<reference evidence="2" key="1">
    <citation type="submission" date="2014-05" db="EMBL/GenBank/DDBJ databases">
        <title>The transcriptome of the halophilic microalga Tetraselmis sp. GSL018 isolated from the Great Salt Lake, Utah.</title>
        <authorList>
            <person name="Jinkerson R.E."/>
            <person name="D'Adamo S."/>
            <person name="Posewitz M.C."/>
        </authorList>
    </citation>
    <scope>NUCLEOTIDE SEQUENCE</scope>
    <source>
        <strain evidence="2">GSL018</strain>
    </source>
</reference>
<sequence length="92" mass="9356">GTLSAPERIAGVDELHDLEGLLSTMKRQKGALLNPGPKGSPTTASQADPSGISSAFSQLGATGHAPPFPPLPPPPPPSPENVIDLGRVEAML</sequence>
<accession>A0A061QVE3</accession>
<evidence type="ECO:0000256" key="1">
    <source>
        <dbReference type="SAM" id="MobiDB-lite"/>
    </source>
</evidence>
<proteinExistence type="predicted"/>
<name>A0A061QVE3_9CHLO</name>